<name>A0A6J5M1V7_9CAUD</name>
<proteinExistence type="predicted"/>
<reference evidence="1" key="1">
    <citation type="submission" date="2020-04" db="EMBL/GenBank/DDBJ databases">
        <authorList>
            <person name="Chiriac C."/>
            <person name="Salcher M."/>
            <person name="Ghai R."/>
            <person name="Kavagutti S V."/>
        </authorList>
    </citation>
    <scope>NUCLEOTIDE SEQUENCE</scope>
</reference>
<sequence>MTEATTSKKPSTVAEMVEYFSILPRAKARLEQALTDEIVKGLTWNTLRALAFACRDPKTSAKDITLSQKVMMYRKYDKLWDSISEATRLFGASINDVKCQPEVGEDVASFRTRFLQAVVGLSK</sequence>
<accession>A0A6J5M1V7</accession>
<dbReference type="EMBL" id="LR796350">
    <property type="protein sequence ID" value="CAB4139036.1"/>
    <property type="molecule type" value="Genomic_DNA"/>
</dbReference>
<protein>
    <submittedName>
        <fullName evidence="1">Uncharacterized protein</fullName>
    </submittedName>
</protein>
<gene>
    <name evidence="1" type="ORF">UFOVP340_8</name>
</gene>
<evidence type="ECO:0000313" key="1">
    <source>
        <dbReference type="EMBL" id="CAB4139036.1"/>
    </source>
</evidence>
<organism evidence="1">
    <name type="scientific">uncultured Caudovirales phage</name>
    <dbReference type="NCBI Taxonomy" id="2100421"/>
    <lineage>
        <taxon>Viruses</taxon>
        <taxon>Duplodnaviria</taxon>
        <taxon>Heunggongvirae</taxon>
        <taxon>Uroviricota</taxon>
        <taxon>Caudoviricetes</taxon>
        <taxon>Peduoviridae</taxon>
        <taxon>Maltschvirus</taxon>
        <taxon>Maltschvirus maltsch</taxon>
    </lineage>
</organism>